<gene>
    <name evidence="2" type="ORF">H5410_030841</name>
</gene>
<keyword evidence="3" id="KW-1185">Reference proteome</keyword>
<feature type="region of interest" description="Disordered" evidence="1">
    <location>
        <begin position="164"/>
        <end position="199"/>
    </location>
</feature>
<evidence type="ECO:0000313" key="2">
    <source>
        <dbReference type="EMBL" id="KAG5599471.1"/>
    </source>
</evidence>
<sequence>MMMINATSSGEGVDNLGMTLVANREDVVYTLVVTILEHFSGRFTNQYETVHTLLNGLRCRTLGEFQWYKDTYMSRVMELPENSYGHWKAKYIDGLPSLFVKRVKKILRNELGEILYKDYTYGKLIGVCTQEGINLCNELKLSRQRKIDKLKERSQFCTQFDLPDANSKKKKHRDSRDLDKPYRKRRSRHRSKEEFTKNSSKRELAKIKYYKCGNFGHIVPNCKLEKLKTLELDEEIHDKVYSFLYTSGSESDYDSDSGSEDEIDLPYLSNNNQHVNMNACNNFHGDICSCENDEFYKLQSQFEVLNLNTITSDNVIELLKEVTDNNLREKIIQLANDFEFDYIAPYSLSKINNRLNKSTISTRDSSFDDLKYEIENLKNEIKSIKQNQMICDHRITQIETGNNKGKNVVEEPTLAKLVNLDPR</sequence>
<name>A0A9J5YI43_SOLCO</name>
<dbReference type="Proteomes" id="UP000824120">
    <property type="component" value="Chromosome 6"/>
</dbReference>
<reference evidence="2 3" key="1">
    <citation type="submission" date="2020-09" db="EMBL/GenBank/DDBJ databases">
        <title>De no assembly of potato wild relative species, Solanum commersonii.</title>
        <authorList>
            <person name="Cho K."/>
        </authorList>
    </citation>
    <scope>NUCLEOTIDE SEQUENCE [LARGE SCALE GENOMIC DNA]</scope>
    <source>
        <strain evidence="2">LZ3.2</strain>
        <tissue evidence="2">Leaf</tissue>
    </source>
</reference>
<dbReference type="AlphaFoldDB" id="A0A9J5YI43"/>
<proteinExistence type="predicted"/>
<comment type="caution">
    <text evidence="2">The sequence shown here is derived from an EMBL/GenBank/DDBJ whole genome shotgun (WGS) entry which is preliminary data.</text>
</comment>
<dbReference type="EMBL" id="JACXVP010000006">
    <property type="protein sequence ID" value="KAG5599471.1"/>
    <property type="molecule type" value="Genomic_DNA"/>
</dbReference>
<dbReference type="PANTHER" id="PTHR33054:SF12">
    <property type="entry name" value="ZINC KNUCKLE FAMILY PROTEIN"/>
    <property type="match status" value="1"/>
</dbReference>
<accession>A0A9J5YI43</accession>
<dbReference type="Pfam" id="PF22909">
    <property type="entry name" value="Caulimovir_coat_dom"/>
    <property type="match status" value="1"/>
</dbReference>
<evidence type="ECO:0008006" key="4">
    <source>
        <dbReference type="Google" id="ProtNLM"/>
    </source>
</evidence>
<protein>
    <recommendedName>
        <fullName evidence="4">Zinc knuckle family protein</fullName>
    </recommendedName>
</protein>
<dbReference type="OrthoDB" id="1735266at2759"/>
<organism evidence="2 3">
    <name type="scientific">Solanum commersonii</name>
    <name type="common">Commerson's wild potato</name>
    <name type="synonym">Commerson's nightshade</name>
    <dbReference type="NCBI Taxonomy" id="4109"/>
    <lineage>
        <taxon>Eukaryota</taxon>
        <taxon>Viridiplantae</taxon>
        <taxon>Streptophyta</taxon>
        <taxon>Embryophyta</taxon>
        <taxon>Tracheophyta</taxon>
        <taxon>Spermatophyta</taxon>
        <taxon>Magnoliopsida</taxon>
        <taxon>eudicotyledons</taxon>
        <taxon>Gunneridae</taxon>
        <taxon>Pentapetalae</taxon>
        <taxon>asterids</taxon>
        <taxon>lamiids</taxon>
        <taxon>Solanales</taxon>
        <taxon>Solanaceae</taxon>
        <taxon>Solanoideae</taxon>
        <taxon>Solaneae</taxon>
        <taxon>Solanum</taxon>
    </lineage>
</organism>
<dbReference type="PANTHER" id="PTHR33054">
    <property type="entry name" value="CCHC-TYPE DOMAIN-CONTAINING PROTEIN"/>
    <property type="match status" value="1"/>
</dbReference>
<evidence type="ECO:0000313" key="3">
    <source>
        <dbReference type="Proteomes" id="UP000824120"/>
    </source>
</evidence>
<evidence type="ECO:0000256" key="1">
    <source>
        <dbReference type="SAM" id="MobiDB-lite"/>
    </source>
</evidence>